<accession>A0A8H7RX70</accession>
<evidence type="ECO:0000313" key="4">
    <source>
        <dbReference type="Proteomes" id="UP000646827"/>
    </source>
</evidence>
<protein>
    <submittedName>
        <fullName evidence="3">Uncharacterized protein</fullName>
    </submittedName>
</protein>
<feature type="compositionally biased region" description="Low complexity" evidence="1">
    <location>
        <begin position="31"/>
        <end position="51"/>
    </location>
</feature>
<keyword evidence="2" id="KW-0812">Transmembrane</keyword>
<dbReference type="OrthoDB" id="2263599at2759"/>
<organism evidence="3 4">
    <name type="scientific">Circinella minor</name>
    <dbReference type="NCBI Taxonomy" id="1195481"/>
    <lineage>
        <taxon>Eukaryota</taxon>
        <taxon>Fungi</taxon>
        <taxon>Fungi incertae sedis</taxon>
        <taxon>Mucoromycota</taxon>
        <taxon>Mucoromycotina</taxon>
        <taxon>Mucoromycetes</taxon>
        <taxon>Mucorales</taxon>
        <taxon>Lichtheimiaceae</taxon>
        <taxon>Circinella</taxon>
    </lineage>
</organism>
<feature type="compositionally biased region" description="Basic and acidic residues" evidence="1">
    <location>
        <begin position="283"/>
        <end position="303"/>
    </location>
</feature>
<name>A0A8H7RX70_9FUNG</name>
<sequence length="467" mass="53048">MPSAKKKQQQQQQQQQQEKKQSNDTNKHSNTHNNNKNNTHGTPTFTDTTTTTTITSNNKLQLDMAQEQSQLYQELMNYITRFRNKVKKKSTLLSNQELIILFVMHLHSRWKRLVEPEEYRFKDWEEAAKVAQYHAIKYSVLLNAERRDQDPMFTSKEAKKVLSSGYFKPSPSSSSWMDNVTQKESNDSKIINNKSKTTTTTENQHNKKEIPNVHNGTQSIVQENTSTVKEQQQSSSSSSSTDKKEQQSSSSSSSTDKKEQQSSSSSPSTDKKEQQSSSSSSSIDKKEQQQDTKKKKKQEEKETSFLTHTQQRGKLIIPPGANKKSVCYKIPSAHKNVNLPFIDLSINGQRVRRCLLAKKRWGASAMSVALQEDLKLKLNRQDACDIATEFGQVSDAIGSVLCLIQHPTNASMESELTIQVMPALYGGQVDLILGADFFFFFGAFFKLKQSMIHFMGYDAPFYADTFE</sequence>
<feature type="region of interest" description="Disordered" evidence="1">
    <location>
        <begin position="1"/>
        <end position="51"/>
    </location>
</feature>
<gene>
    <name evidence="3" type="ORF">INT45_002402</name>
</gene>
<feature type="transmembrane region" description="Helical" evidence="2">
    <location>
        <begin position="423"/>
        <end position="445"/>
    </location>
</feature>
<evidence type="ECO:0000256" key="1">
    <source>
        <dbReference type="SAM" id="MobiDB-lite"/>
    </source>
</evidence>
<dbReference type="Gene3D" id="2.40.70.10">
    <property type="entry name" value="Acid Proteases"/>
    <property type="match status" value="1"/>
</dbReference>
<dbReference type="AlphaFoldDB" id="A0A8H7RX70"/>
<feature type="compositionally biased region" description="Basic and acidic residues" evidence="1">
    <location>
        <begin position="17"/>
        <end position="27"/>
    </location>
</feature>
<feature type="compositionally biased region" description="Polar residues" evidence="1">
    <location>
        <begin position="214"/>
        <end position="228"/>
    </location>
</feature>
<keyword evidence="4" id="KW-1185">Reference proteome</keyword>
<keyword evidence="2" id="KW-0472">Membrane</keyword>
<reference evidence="3 4" key="1">
    <citation type="submission" date="2020-12" db="EMBL/GenBank/DDBJ databases">
        <title>Metabolic potential, ecology and presence of endohyphal bacteria is reflected in genomic diversity of Mucoromycotina.</title>
        <authorList>
            <person name="Muszewska A."/>
            <person name="Okrasinska A."/>
            <person name="Steczkiewicz K."/>
            <person name="Drgas O."/>
            <person name="Orlowska M."/>
            <person name="Perlinska-Lenart U."/>
            <person name="Aleksandrzak-Piekarczyk T."/>
            <person name="Szatraj K."/>
            <person name="Zielenkiewicz U."/>
            <person name="Pilsyk S."/>
            <person name="Malc E."/>
            <person name="Mieczkowski P."/>
            <person name="Kruszewska J.S."/>
            <person name="Biernat P."/>
            <person name="Pawlowska J."/>
        </authorList>
    </citation>
    <scope>NUCLEOTIDE SEQUENCE [LARGE SCALE GENOMIC DNA]</scope>
    <source>
        <strain evidence="3 4">CBS 142.35</strain>
    </source>
</reference>
<feature type="compositionally biased region" description="Low complexity" evidence="1">
    <location>
        <begin position="229"/>
        <end position="240"/>
    </location>
</feature>
<feature type="compositionally biased region" description="Low complexity" evidence="1">
    <location>
        <begin position="188"/>
        <end position="203"/>
    </location>
</feature>
<dbReference type="Proteomes" id="UP000646827">
    <property type="component" value="Unassembled WGS sequence"/>
</dbReference>
<evidence type="ECO:0000313" key="3">
    <source>
        <dbReference type="EMBL" id="KAG2218280.1"/>
    </source>
</evidence>
<keyword evidence="2" id="KW-1133">Transmembrane helix</keyword>
<dbReference type="EMBL" id="JAEPRB010000240">
    <property type="protein sequence ID" value="KAG2218280.1"/>
    <property type="molecule type" value="Genomic_DNA"/>
</dbReference>
<feature type="region of interest" description="Disordered" evidence="1">
    <location>
        <begin position="164"/>
        <end position="312"/>
    </location>
</feature>
<proteinExistence type="predicted"/>
<comment type="caution">
    <text evidence="3">The sequence shown here is derived from an EMBL/GenBank/DDBJ whole genome shotgun (WGS) entry which is preliminary data.</text>
</comment>
<evidence type="ECO:0000256" key="2">
    <source>
        <dbReference type="SAM" id="Phobius"/>
    </source>
</evidence>
<dbReference type="InterPro" id="IPR021109">
    <property type="entry name" value="Peptidase_aspartic_dom_sf"/>
</dbReference>